<dbReference type="Proteomes" id="UP000663760">
    <property type="component" value="Chromosome 6"/>
</dbReference>
<evidence type="ECO:0000313" key="2">
    <source>
        <dbReference type="Proteomes" id="UP000663760"/>
    </source>
</evidence>
<sequence>MLSAIRESPTQRPCLAHDKTWRKKCTIENFIHFTARDEFEATYERNIDLPIMGMGVKSVAIAIDDEFKGCIY</sequence>
<dbReference type="AlphaFoldDB" id="A0A7I8KJ16"/>
<accession>A0A7I8KJ16</accession>
<gene>
    <name evidence="1" type="ORF">SI8410_06008432</name>
</gene>
<name>A0A7I8KJ16_SPIIN</name>
<protein>
    <submittedName>
        <fullName evidence="1">Uncharacterized protein</fullName>
    </submittedName>
</protein>
<evidence type="ECO:0000313" key="1">
    <source>
        <dbReference type="EMBL" id="CAA7397767.1"/>
    </source>
</evidence>
<organism evidence="1 2">
    <name type="scientific">Spirodela intermedia</name>
    <name type="common">Intermediate duckweed</name>
    <dbReference type="NCBI Taxonomy" id="51605"/>
    <lineage>
        <taxon>Eukaryota</taxon>
        <taxon>Viridiplantae</taxon>
        <taxon>Streptophyta</taxon>
        <taxon>Embryophyta</taxon>
        <taxon>Tracheophyta</taxon>
        <taxon>Spermatophyta</taxon>
        <taxon>Magnoliopsida</taxon>
        <taxon>Liliopsida</taxon>
        <taxon>Araceae</taxon>
        <taxon>Lemnoideae</taxon>
        <taxon>Spirodela</taxon>
    </lineage>
</organism>
<dbReference type="EMBL" id="LR746269">
    <property type="protein sequence ID" value="CAA7397767.1"/>
    <property type="molecule type" value="Genomic_DNA"/>
</dbReference>
<keyword evidence="2" id="KW-1185">Reference proteome</keyword>
<proteinExistence type="predicted"/>
<reference evidence="1" key="1">
    <citation type="submission" date="2020-02" db="EMBL/GenBank/DDBJ databases">
        <authorList>
            <person name="Scholz U."/>
            <person name="Mascher M."/>
            <person name="Fiebig A."/>
        </authorList>
    </citation>
    <scope>NUCLEOTIDE SEQUENCE</scope>
</reference>